<dbReference type="EMBL" id="JAUJYO010000001">
    <property type="protein sequence ID" value="KAK1326968.1"/>
    <property type="molecule type" value="Genomic_DNA"/>
</dbReference>
<proteinExistence type="predicted"/>
<keyword evidence="4" id="KW-1185">Reference proteome</keyword>
<accession>A0AAV9FM04</accession>
<protein>
    <submittedName>
        <fullName evidence="3">Uncharacterized protein</fullName>
    </submittedName>
</protein>
<feature type="transmembrane region" description="Helical" evidence="2">
    <location>
        <begin position="108"/>
        <end position="132"/>
    </location>
</feature>
<feature type="compositionally biased region" description="Low complexity" evidence="1">
    <location>
        <begin position="15"/>
        <end position="24"/>
    </location>
</feature>
<feature type="transmembrane region" description="Helical" evidence="2">
    <location>
        <begin position="46"/>
        <end position="64"/>
    </location>
</feature>
<sequence length="159" mass="18014">MGQIFSVTKKHKEPAPNAENPPVEENIHQAQTQEELEKNNQRKEKIAELLAAISSVVTIALLSRLKSFDDGVLKNIFTLVTVFIFIFSSAAIHLLQTDQWKRENRKNIIIDVCMALAVILFWTFFIGCLIYMLLPTNWALAVLSLYIVWLLGVIGALVF</sequence>
<keyword evidence="2" id="KW-1133">Transmembrane helix</keyword>
<evidence type="ECO:0000313" key="3">
    <source>
        <dbReference type="EMBL" id="KAK1326968.1"/>
    </source>
</evidence>
<feature type="region of interest" description="Disordered" evidence="1">
    <location>
        <begin position="1"/>
        <end position="24"/>
    </location>
</feature>
<dbReference type="InterPro" id="IPR036259">
    <property type="entry name" value="MFS_trans_sf"/>
</dbReference>
<evidence type="ECO:0000313" key="4">
    <source>
        <dbReference type="Proteomes" id="UP001180020"/>
    </source>
</evidence>
<keyword evidence="2" id="KW-0472">Membrane</keyword>
<comment type="caution">
    <text evidence="3">The sequence shown here is derived from an EMBL/GenBank/DDBJ whole genome shotgun (WGS) entry which is preliminary data.</text>
</comment>
<dbReference type="AlphaFoldDB" id="A0AAV9FM04"/>
<keyword evidence="2" id="KW-0812">Transmembrane</keyword>
<evidence type="ECO:0000256" key="2">
    <source>
        <dbReference type="SAM" id="Phobius"/>
    </source>
</evidence>
<name>A0AAV9FM04_ACOCL</name>
<organism evidence="3 4">
    <name type="scientific">Acorus calamus</name>
    <name type="common">Sweet flag</name>
    <dbReference type="NCBI Taxonomy" id="4465"/>
    <lineage>
        <taxon>Eukaryota</taxon>
        <taxon>Viridiplantae</taxon>
        <taxon>Streptophyta</taxon>
        <taxon>Embryophyta</taxon>
        <taxon>Tracheophyta</taxon>
        <taxon>Spermatophyta</taxon>
        <taxon>Magnoliopsida</taxon>
        <taxon>Liliopsida</taxon>
        <taxon>Acoraceae</taxon>
        <taxon>Acorus</taxon>
    </lineage>
</organism>
<reference evidence="3" key="1">
    <citation type="journal article" date="2023" name="Nat. Commun.">
        <title>Diploid and tetraploid genomes of Acorus and the evolution of monocots.</title>
        <authorList>
            <person name="Ma L."/>
            <person name="Liu K.W."/>
            <person name="Li Z."/>
            <person name="Hsiao Y.Y."/>
            <person name="Qi Y."/>
            <person name="Fu T."/>
            <person name="Tang G.D."/>
            <person name="Zhang D."/>
            <person name="Sun W.H."/>
            <person name="Liu D.K."/>
            <person name="Li Y."/>
            <person name="Chen G.Z."/>
            <person name="Liu X.D."/>
            <person name="Liao X.Y."/>
            <person name="Jiang Y.T."/>
            <person name="Yu X."/>
            <person name="Hao Y."/>
            <person name="Huang J."/>
            <person name="Zhao X.W."/>
            <person name="Ke S."/>
            <person name="Chen Y.Y."/>
            <person name="Wu W.L."/>
            <person name="Hsu J.L."/>
            <person name="Lin Y.F."/>
            <person name="Huang M.D."/>
            <person name="Li C.Y."/>
            <person name="Huang L."/>
            <person name="Wang Z.W."/>
            <person name="Zhao X."/>
            <person name="Zhong W.Y."/>
            <person name="Peng D.H."/>
            <person name="Ahmad S."/>
            <person name="Lan S."/>
            <person name="Zhang J.S."/>
            <person name="Tsai W.C."/>
            <person name="Van de Peer Y."/>
            <person name="Liu Z.J."/>
        </authorList>
    </citation>
    <scope>NUCLEOTIDE SEQUENCE</scope>
    <source>
        <strain evidence="3">CP</strain>
    </source>
</reference>
<evidence type="ECO:0000256" key="1">
    <source>
        <dbReference type="SAM" id="MobiDB-lite"/>
    </source>
</evidence>
<reference evidence="3" key="2">
    <citation type="submission" date="2023-06" db="EMBL/GenBank/DDBJ databases">
        <authorList>
            <person name="Ma L."/>
            <person name="Liu K.-W."/>
            <person name="Li Z."/>
            <person name="Hsiao Y.-Y."/>
            <person name="Qi Y."/>
            <person name="Fu T."/>
            <person name="Tang G."/>
            <person name="Zhang D."/>
            <person name="Sun W.-H."/>
            <person name="Liu D.-K."/>
            <person name="Li Y."/>
            <person name="Chen G.-Z."/>
            <person name="Liu X.-D."/>
            <person name="Liao X.-Y."/>
            <person name="Jiang Y.-T."/>
            <person name="Yu X."/>
            <person name="Hao Y."/>
            <person name="Huang J."/>
            <person name="Zhao X.-W."/>
            <person name="Ke S."/>
            <person name="Chen Y.-Y."/>
            <person name="Wu W.-L."/>
            <person name="Hsu J.-L."/>
            <person name="Lin Y.-F."/>
            <person name="Huang M.-D."/>
            <person name="Li C.-Y."/>
            <person name="Huang L."/>
            <person name="Wang Z.-W."/>
            <person name="Zhao X."/>
            <person name="Zhong W.-Y."/>
            <person name="Peng D.-H."/>
            <person name="Ahmad S."/>
            <person name="Lan S."/>
            <person name="Zhang J.-S."/>
            <person name="Tsai W.-C."/>
            <person name="Van De Peer Y."/>
            <person name="Liu Z.-J."/>
        </authorList>
    </citation>
    <scope>NUCLEOTIDE SEQUENCE</scope>
    <source>
        <strain evidence="3">CP</strain>
        <tissue evidence="3">Leaves</tissue>
    </source>
</reference>
<feature type="transmembrane region" description="Helical" evidence="2">
    <location>
        <begin position="138"/>
        <end position="158"/>
    </location>
</feature>
<dbReference type="Proteomes" id="UP001180020">
    <property type="component" value="Unassembled WGS sequence"/>
</dbReference>
<gene>
    <name evidence="3" type="ORF">QJS10_CPA01g00659</name>
</gene>
<feature type="transmembrane region" description="Helical" evidence="2">
    <location>
        <begin position="76"/>
        <end position="96"/>
    </location>
</feature>
<dbReference type="Gene3D" id="1.20.1250.20">
    <property type="entry name" value="MFS general substrate transporter like domains"/>
    <property type="match status" value="1"/>
</dbReference>